<gene>
    <name evidence="1" type="ORF">F4820DRAFT_206009</name>
</gene>
<comment type="caution">
    <text evidence="1">The sequence shown here is derived from an EMBL/GenBank/DDBJ whole genome shotgun (WGS) entry which is preliminary data.</text>
</comment>
<sequence length="431" mass="49403">MPRPRRYSVLQRFHGIVIRSLLVSRDIDIHRATRNVAFELKHFSLDDLERMLSCLDRYPSTPGSRYPCGPVFNKHRAALPIWLRGLVWPFLLAGTAALLPLQIGAGMVFVMQGRFHALAAEIPTPTRLLFGLYSDVFSFVKAPLPLVREAVRRDAALCVNGAGQFSVRSGGHADGYAVMSHVWGETMGWRTPEAWGPVELSVRKRGVAYAHFRRFFDRCGAESLWIDVLAMPEVLEDMTPAQKDEAEVLRLGVINCFRSIVTRADCVVVLDSVLLRLRSCSPVDIAVALCLGEWMARLWTYVEARLAKKVVLKTRDASFDLDTVIEFFGRTVLNEEDRYYNLLRRLWPLRDVEKTGVVWDETSTMKCACMGCENRYTNVELDSVRILFPLFDMEWERGWTLQEGLLRLVEEHPEEKCIQQWCDYRKIRFPG</sequence>
<protein>
    <submittedName>
        <fullName evidence="1">Monocarboxylate transporter</fullName>
    </submittedName>
</protein>
<organism evidence="1 2">
    <name type="scientific">Hypoxylon rubiginosum</name>
    <dbReference type="NCBI Taxonomy" id="110542"/>
    <lineage>
        <taxon>Eukaryota</taxon>
        <taxon>Fungi</taxon>
        <taxon>Dikarya</taxon>
        <taxon>Ascomycota</taxon>
        <taxon>Pezizomycotina</taxon>
        <taxon>Sordariomycetes</taxon>
        <taxon>Xylariomycetidae</taxon>
        <taxon>Xylariales</taxon>
        <taxon>Hypoxylaceae</taxon>
        <taxon>Hypoxylon</taxon>
    </lineage>
</organism>
<dbReference type="EMBL" id="MU393694">
    <property type="protein sequence ID" value="KAI4858734.1"/>
    <property type="molecule type" value="Genomic_DNA"/>
</dbReference>
<evidence type="ECO:0000313" key="1">
    <source>
        <dbReference type="EMBL" id="KAI4858734.1"/>
    </source>
</evidence>
<reference evidence="1 2" key="1">
    <citation type="journal article" date="2022" name="New Phytol.">
        <title>Ecological generalism drives hyperdiversity of secondary metabolite gene clusters in xylarialean endophytes.</title>
        <authorList>
            <person name="Franco M.E.E."/>
            <person name="Wisecaver J.H."/>
            <person name="Arnold A.E."/>
            <person name="Ju Y.M."/>
            <person name="Slot J.C."/>
            <person name="Ahrendt S."/>
            <person name="Moore L.P."/>
            <person name="Eastman K.E."/>
            <person name="Scott K."/>
            <person name="Konkel Z."/>
            <person name="Mondo S.J."/>
            <person name="Kuo A."/>
            <person name="Hayes R.D."/>
            <person name="Haridas S."/>
            <person name="Andreopoulos B."/>
            <person name="Riley R."/>
            <person name="LaButti K."/>
            <person name="Pangilinan J."/>
            <person name="Lipzen A."/>
            <person name="Amirebrahimi M."/>
            <person name="Yan J."/>
            <person name="Adam C."/>
            <person name="Keymanesh K."/>
            <person name="Ng V."/>
            <person name="Louie K."/>
            <person name="Northen T."/>
            <person name="Drula E."/>
            <person name="Henrissat B."/>
            <person name="Hsieh H.M."/>
            <person name="Youens-Clark K."/>
            <person name="Lutzoni F."/>
            <person name="Miadlikowska J."/>
            <person name="Eastwood D.C."/>
            <person name="Hamelin R.C."/>
            <person name="Grigoriev I.V."/>
            <person name="U'Ren J.M."/>
        </authorList>
    </citation>
    <scope>NUCLEOTIDE SEQUENCE [LARGE SCALE GENOMIC DNA]</scope>
    <source>
        <strain evidence="1 2">CBS 119005</strain>
    </source>
</reference>
<accession>A0ACB9YIE9</accession>
<keyword evidence="2" id="KW-1185">Reference proteome</keyword>
<proteinExistence type="predicted"/>
<name>A0ACB9YIE9_9PEZI</name>
<evidence type="ECO:0000313" key="2">
    <source>
        <dbReference type="Proteomes" id="UP001497700"/>
    </source>
</evidence>
<dbReference type="Proteomes" id="UP001497700">
    <property type="component" value="Unassembled WGS sequence"/>
</dbReference>